<evidence type="ECO:0000256" key="3">
    <source>
        <dbReference type="SAM" id="Phobius"/>
    </source>
</evidence>
<feature type="transmembrane region" description="Helical" evidence="3">
    <location>
        <begin position="118"/>
        <end position="140"/>
    </location>
</feature>
<keyword evidence="3" id="KW-0472">Membrane</keyword>
<evidence type="ECO:0000256" key="2">
    <source>
        <dbReference type="SAM" id="Coils"/>
    </source>
</evidence>
<dbReference type="eggNOG" id="COG1842">
    <property type="taxonomic scope" value="Bacteria"/>
</dbReference>
<keyword evidence="2" id="KW-0175">Coiled coil</keyword>
<dbReference type="PATRIC" id="fig|1173027.3.peg.6808"/>
<gene>
    <name evidence="4" type="ORF">Mic7113_6153</name>
</gene>
<dbReference type="PANTHER" id="PTHR31088:SF6">
    <property type="entry name" value="PHAGE SHOCK PROTEIN A"/>
    <property type="match status" value="1"/>
</dbReference>
<evidence type="ECO:0000313" key="5">
    <source>
        <dbReference type="Proteomes" id="UP000010471"/>
    </source>
</evidence>
<dbReference type="HOGENOM" id="CLU_1093324_0_0_3"/>
<evidence type="ECO:0000256" key="1">
    <source>
        <dbReference type="ARBA" id="ARBA00043985"/>
    </source>
</evidence>
<proteinExistence type="inferred from homology"/>
<dbReference type="EMBL" id="CP003630">
    <property type="protein sequence ID" value="AFZ21745.1"/>
    <property type="molecule type" value="Genomic_DNA"/>
</dbReference>
<dbReference type="Proteomes" id="UP000010471">
    <property type="component" value="Chromosome"/>
</dbReference>
<dbReference type="AlphaFoldDB" id="K9WMV6"/>
<feature type="transmembrane region" description="Helical" evidence="3">
    <location>
        <begin position="89"/>
        <end position="112"/>
    </location>
</feature>
<dbReference type="KEGG" id="mic:Mic7113_6153"/>
<accession>K9WMV6</accession>
<evidence type="ECO:0000313" key="4">
    <source>
        <dbReference type="EMBL" id="AFZ21745.1"/>
    </source>
</evidence>
<dbReference type="PANTHER" id="PTHR31088">
    <property type="entry name" value="MEMBRANE-ASSOCIATED PROTEIN VIPP1, CHLOROPLASTIC"/>
    <property type="match status" value="1"/>
</dbReference>
<name>K9WMV6_9CYAN</name>
<organism evidence="4 5">
    <name type="scientific">Allocoleopsis franciscana PCC 7113</name>
    <dbReference type="NCBI Taxonomy" id="1173027"/>
    <lineage>
        <taxon>Bacteria</taxon>
        <taxon>Bacillati</taxon>
        <taxon>Cyanobacteriota</taxon>
        <taxon>Cyanophyceae</taxon>
        <taxon>Coleofasciculales</taxon>
        <taxon>Coleofasciculaceae</taxon>
        <taxon>Allocoleopsis</taxon>
        <taxon>Allocoleopsis franciscana</taxon>
    </lineage>
</organism>
<comment type="similarity">
    <text evidence="1">Belongs to the PspA/Vipp/IM30 family.</text>
</comment>
<keyword evidence="5" id="KW-1185">Reference proteome</keyword>
<feature type="transmembrane region" description="Helical" evidence="3">
    <location>
        <begin position="28"/>
        <end position="51"/>
    </location>
</feature>
<dbReference type="Pfam" id="PF04012">
    <property type="entry name" value="PspA_IM30"/>
    <property type="match status" value="1"/>
</dbReference>
<feature type="coiled-coil region" evidence="2">
    <location>
        <begin position="157"/>
        <end position="191"/>
    </location>
</feature>
<feature type="transmembrane region" description="Helical" evidence="3">
    <location>
        <begin position="57"/>
        <end position="77"/>
    </location>
</feature>
<keyword evidence="3" id="KW-0812">Transmembrane</keyword>
<reference evidence="4 5" key="1">
    <citation type="submission" date="2012-06" db="EMBL/GenBank/DDBJ databases">
        <title>Finished chromosome of genome of Microcoleus sp. PCC 7113.</title>
        <authorList>
            <consortium name="US DOE Joint Genome Institute"/>
            <person name="Gugger M."/>
            <person name="Coursin T."/>
            <person name="Rippka R."/>
            <person name="Tandeau De Marsac N."/>
            <person name="Huntemann M."/>
            <person name="Wei C.-L."/>
            <person name="Han J."/>
            <person name="Detter J.C."/>
            <person name="Han C."/>
            <person name="Tapia R."/>
            <person name="Chen A."/>
            <person name="Kyrpides N."/>
            <person name="Mavromatis K."/>
            <person name="Markowitz V."/>
            <person name="Szeto E."/>
            <person name="Ivanova N."/>
            <person name="Pagani I."/>
            <person name="Pati A."/>
            <person name="Goodwin L."/>
            <person name="Nordberg H.P."/>
            <person name="Cantor M.N."/>
            <person name="Hua S.X."/>
            <person name="Woyke T."/>
            <person name="Kerfeld C.A."/>
        </authorList>
    </citation>
    <scope>NUCLEOTIDE SEQUENCE [LARGE SCALE GENOMIC DNA]</scope>
    <source>
        <strain evidence="4 5">PCC 7113</strain>
    </source>
</reference>
<keyword evidence="3" id="KW-1133">Transmembrane helix</keyword>
<sequence length="254" mass="25880">MVLVDRISRIVRANCKDMTDKLEFGEGAGFMATGAVTGAGVSATIGGMGLVGGFGGISIGMAPVTAAGAITGAAVYGGTKAIENKDASALGAAALGAMGGAGVSSAVGGMGLAVGGTAVGIGMAPVAAAGAVVGLGAYGVNQLLYQTKTSDNPEKVIESLKQIKLSIQQEIANLTASKELIQKQYKQAHHEVSSWHKVAEAAMKAGREDLACKALERKLFHQQNVTTFKTQFEQVTARIQSLRGDLSVIELICQ</sequence>
<dbReference type="STRING" id="1173027.Mic7113_6153"/>
<protein>
    <submittedName>
        <fullName evidence="4">Phage shock protein A (IM30), suppresses sigma54-dependent transcription</fullName>
    </submittedName>
</protein>
<dbReference type="InterPro" id="IPR007157">
    <property type="entry name" value="PspA_VIPP1"/>
</dbReference>